<reference evidence="3" key="1">
    <citation type="journal article" date="2021" name="Nat. Commun.">
        <title>Genomic analyses provide insights into spinach domestication and the genetic basis of agronomic traits.</title>
        <authorList>
            <person name="Cai X."/>
            <person name="Sun X."/>
            <person name="Xu C."/>
            <person name="Sun H."/>
            <person name="Wang X."/>
            <person name="Ge C."/>
            <person name="Zhang Z."/>
            <person name="Wang Q."/>
            <person name="Fei Z."/>
            <person name="Jiao C."/>
            <person name="Wang Q."/>
        </authorList>
    </citation>
    <scope>NUCLEOTIDE SEQUENCE [LARGE SCALE GENOMIC DNA]</scope>
    <source>
        <strain evidence="3">cv. Varoflay</strain>
    </source>
</reference>
<dbReference type="InterPro" id="IPR056689">
    <property type="entry name" value="DUF7787"/>
</dbReference>
<feature type="domain" description="DUF7787" evidence="2">
    <location>
        <begin position="5"/>
        <end position="51"/>
    </location>
</feature>
<protein>
    <submittedName>
        <fullName evidence="4">Uncharacterized protein isoform X2</fullName>
    </submittedName>
</protein>
<sequence length="181" mass="20916">MPKLKTLRFEDYDFFVKSSVMSSELNFDKCNQIIEIHGFTKLRRLNRRKISANSDDCLSMDEVSADLDALQWRDFIDDEDNDNGSANMEKVYPRRGRRVKRRKVFDPVHLTKPRSKMAQRRRIFSGGGGRARGACRSSSRVHKRNGIWSQEIRYEDGIYIGSSSLSKTPADGNWTESDESN</sequence>
<dbReference type="Pfam" id="PF25042">
    <property type="entry name" value="DUF7787"/>
    <property type="match status" value="1"/>
</dbReference>
<accession>A0ABM3RGI8</accession>
<organism evidence="3 4">
    <name type="scientific">Spinacia oleracea</name>
    <name type="common">Spinach</name>
    <dbReference type="NCBI Taxonomy" id="3562"/>
    <lineage>
        <taxon>Eukaryota</taxon>
        <taxon>Viridiplantae</taxon>
        <taxon>Streptophyta</taxon>
        <taxon>Embryophyta</taxon>
        <taxon>Tracheophyta</taxon>
        <taxon>Spermatophyta</taxon>
        <taxon>Magnoliopsida</taxon>
        <taxon>eudicotyledons</taxon>
        <taxon>Gunneridae</taxon>
        <taxon>Pentapetalae</taxon>
        <taxon>Caryophyllales</taxon>
        <taxon>Chenopodiaceae</taxon>
        <taxon>Chenopodioideae</taxon>
        <taxon>Anserineae</taxon>
        <taxon>Spinacia</taxon>
    </lineage>
</organism>
<dbReference type="GeneID" id="110791834"/>
<evidence type="ECO:0000313" key="3">
    <source>
        <dbReference type="Proteomes" id="UP000813463"/>
    </source>
</evidence>
<dbReference type="Proteomes" id="UP000813463">
    <property type="component" value="Chromosome 3"/>
</dbReference>
<reference evidence="4" key="2">
    <citation type="submission" date="2025-08" db="UniProtKB">
        <authorList>
            <consortium name="RefSeq"/>
        </authorList>
    </citation>
    <scope>IDENTIFICATION</scope>
    <source>
        <tissue evidence="4">Leaf</tissue>
    </source>
</reference>
<keyword evidence="3" id="KW-1185">Reference proteome</keyword>
<dbReference type="RefSeq" id="XP_056694716.1">
    <property type="nucleotide sequence ID" value="XM_056838738.1"/>
</dbReference>
<evidence type="ECO:0000256" key="1">
    <source>
        <dbReference type="SAM" id="MobiDB-lite"/>
    </source>
</evidence>
<name>A0ABM3RGI8_SPIOL</name>
<gene>
    <name evidence="4" type="primary">LOC110791834</name>
</gene>
<feature type="region of interest" description="Disordered" evidence="1">
    <location>
        <begin position="162"/>
        <end position="181"/>
    </location>
</feature>
<evidence type="ECO:0000313" key="4">
    <source>
        <dbReference type="RefSeq" id="XP_056694716.1"/>
    </source>
</evidence>
<proteinExistence type="predicted"/>
<evidence type="ECO:0000259" key="2">
    <source>
        <dbReference type="Pfam" id="PF25042"/>
    </source>
</evidence>